<dbReference type="AlphaFoldDB" id="A0AAW8JQN2"/>
<gene>
    <name evidence="1" type="ORF">RFH51_19945</name>
</gene>
<dbReference type="PANTHER" id="PTHR35841">
    <property type="entry name" value="PHOSPHONATES-BINDING PERIPLASMIC PROTEIN"/>
    <property type="match status" value="1"/>
</dbReference>
<protein>
    <submittedName>
        <fullName evidence="1">PhnD/SsuA/transferrin family substrate-binding protein</fullName>
    </submittedName>
</protein>
<name>A0AAW8JQN2_9GAMM</name>
<evidence type="ECO:0000313" key="1">
    <source>
        <dbReference type="EMBL" id="MDQ9073707.1"/>
    </source>
</evidence>
<organism evidence="1 2">
    <name type="scientific">Acinetobacter gerneri</name>
    <dbReference type="NCBI Taxonomy" id="202952"/>
    <lineage>
        <taxon>Bacteria</taxon>
        <taxon>Pseudomonadati</taxon>
        <taxon>Pseudomonadota</taxon>
        <taxon>Gammaproteobacteria</taxon>
        <taxon>Moraxellales</taxon>
        <taxon>Moraxellaceae</taxon>
        <taxon>Acinetobacter</taxon>
    </lineage>
</organism>
<dbReference type="PANTHER" id="PTHR35841:SF1">
    <property type="entry name" value="PHOSPHONATES-BINDING PERIPLASMIC PROTEIN"/>
    <property type="match status" value="1"/>
</dbReference>
<proteinExistence type="predicted"/>
<dbReference type="SUPFAM" id="SSF53850">
    <property type="entry name" value="Periplasmic binding protein-like II"/>
    <property type="match status" value="1"/>
</dbReference>
<dbReference type="Gene3D" id="3.40.190.10">
    <property type="entry name" value="Periplasmic binding protein-like II"/>
    <property type="match status" value="2"/>
</dbReference>
<dbReference type="EMBL" id="JAVIDA010000059">
    <property type="protein sequence ID" value="MDQ9073707.1"/>
    <property type="molecule type" value="Genomic_DNA"/>
</dbReference>
<accession>A0AAW8JQN2</accession>
<dbReference type="Pfam" id="PF12974">
    <property type="entry name" value="Phosphonate-bd"/>
    <property type="match status" value="1"/>
</dbReference>
<evidence type="ECO:0000313" key="2">
    <source>
        <dbReference type="Proteomes" id="UP001243195"/>
    </source>
</evidence>
<sequence>MSQLWKIGLPMYLLSEQNQDYYDLFLQYFIKEIKRLGFKDNIEIISKFPEDLYIWWQDQDVLFTQCCGYPLIKSLKDQVQLIAKPDYAVVGCENGYYRSVLITHRDNIFDSLNSFIDQRIVINQIDSNSGMNVLRAEIAALVDNKPYFQTVKISGSHLNSIQAITEHRADLAAIDCVSFAYIEKFRPELLEDIRILSYSVHSPALPIIASKKLKDQYKNLVFHALKNMLKLHPQLCQALLIKDFLRTDLKEYQKILDLENHAQRIQFDFNQDLSLI</sequence>
<reference evidence="1" key="1">
    <citation type="submission" date="2023-08" db="EMBL/GenBank/DDBJ databases">
        <title>Emergence of clinically-relevant ST2 carbapenem-resistant Acinetobacter baumannii strains in hospital sewages in Zhejiang, East of China.</title>
        <authorList>
            <person name="Kaichao C."/>
            <person name="Zhang R."/>
        </authorList>
    </citation>
    <scope>NUCLEOTIDE SEQUENCE</scope>
    <source>
        <strain evidence="1">M-SY-60</strain>
    </source>
</reference>
<dbReference type="Proteomes" id="UP001243195">
    <property type="component" value="Unassembled WGS sequence"/>
</dbReference>
<comment type="caution">
    <text evidence="1">The sequence shown here is derived from an EMBL/GenBank/DDBJ whole genome shotgun (WGS) entry which is preliminary data.</text>
</comment>
<dbReference type="RefSeq" id="WP_308957503.1">
    <property type="nucleotide sequence ID" value="NZ_JAVICY010000061.1"/>
</dbReference>